<sequence>MTQGFDLVEGLAAGLEDRAAAWWFVQDFARHWVQPLADGDGWDETDLAAAEERLGLRLPAALREAYTLFGRRPDLTCNHDVLHAPADLHLDGAGEALVIRHENQGACVWGIPLAELHRPDPAVAIRPDLADKQAERWEPWLDRLSVALVELVLSESLHAPEGRCAFLDALDEDGLAALERHYDGLPFPDYPLAGPPDDTSRWYAGDEVVLRVDGGSTLLARARTPQGLERLRERIPGDWLDDGTPWS</sequence>
<name>A0ABW2G3P5_9ACTN</name>
<accession>A0ABW2G3P5</accession>
<reference evidence="2" key="1">
    <citation type="journal article" date="2019" name="Int. J. Syst. Evol. Microbiol.">
        <title>The Global Catalogue of Microorganisms (GCM) 10K type strain sequencing project: providing services to taxonomists for standard genome sequencing and annotation.</title>
        <authorList>
            <consortium name="The Broad Institute Genomics Platform"/>
            <consortium name="The Broad Institute Genome Sequencing Center for Infectious Disease"/>
            <person name="Wu L."/>
            <person name="Ma J."/>
        </authorList>
    </citation>
    <scope>NUCLEOTIDE SEQUENCE [LARGE SCALE GENOMIC DNA]</scope>
    <source>
        <strain evidence="2">CGMCC 1.12859</strain>
    </source>
</reference>
<dbReference type="RefSeq" id="WP_345708862.1">
    <property type="nucleotide sequence ID" value="NZ_BAABKV010000001.1"/>
</dbReference>
<dbReference type="EMBL" id="JBHTAJ010000088">
    <property type="protein sequence ID" value="MFC7184074.1"/>
    <property type="molecule type" value="Genomic_DNA"/>
</dbReference>
<evidence type="ECO:0000313" key="2">
    <source>
        <dbReference type="Proteomes" id="UP001596435"/>
    </source>
</evidence>
<dbReference type="Proteomes" id="UP001596435">
    <property type="component" value="Unassembled WGS sequence"/>
</dbReference>
<comment type="caution">
    <text evidence="1">The sequence shown here is derived from an EMBL/GenBank/DDBJ whole genome shotgun (WGS) entry which is preliminary data.</text>
</comment>
<protein>
    <submittedName>
        <fullName evidence="1">SMI1/KNR4 family protein</fullName>
    </submittedName>
</protein>
<proteinExistence type="predicted"/>
<organism evidence="1 2">
    <name type="scientific">Kitasatospora paranensis</name>
    <dbReference type="NCBI Taxonomy" id="258053"/>
    <lineage>
        <taxon>Bacteria</taxon>
        <taxon>Bacillati</taxon>
        <taxon>Actinomycetota</taxon>
        <taxon>Actinomycetes</taxon>
        <taxon>Kitasatosporales</taxon>
        <taxon>Streptomycetaceae</taxon>
        <taxon>Kitasatospora</taxon>
    </lineage>
</organism>
<keyword evidence="2" id="KW-1185">Reference proteome</keyword>
<evidence type="ECO:0000313" key="1">
    <source>
        <dbReference type="EMBL" id="MFC7184074.1"/>
    </source>
</evidence>
<gene>
    <name evidence="1" type="ORF">ACFQMG_31450</name>
</gene>